<dbReference type="GO" id="GO:0000981">
    <property type="term" value="F:DNA-binding transcription factor activity, RNA polymerase II-specific"/>
    <property type="evidence" value="ECO:0007669"/>
    <property type="project" value="TreeGrafter"/>
</dbReference>
<reference evidence="9" key="1">
    <citation type="journal article" date="2020" name="Phytopathology">
        <title>Genome Sequence Resources of Colletotrichum truncatum, C. plurivorum, C. musicola, and C. sojae: Four Species Pathogenic to Soybean (Glycine max).</title>
        <authorList>
            <person name="Rogerio F."/>
            <person name="Boufleur T.R."/>
            <person name="Ciampi-Guillardi M."/>
            <person name="Sukno S.A."/>
            <person name="Thon M.R."/>
            <person name="Massola Junior N.S."/>
            <person name="Baroncelli R."/>
        </authorList>
    </citation>
    <scope>NUCLEOTIDE SEQUENCE</scope>
    <source>
        <strain evidence="9">LFN00145</strain>
    </source>
</reference>
<dbReference type="GO" id="GO:0006351">
    <property type="term" value="P:DNA-templated transcription"/>
    <property type="evidence" value="ECO:0007669"/>
    <property type="project" value="InterPro"/>
</dbReference>
<evidence type="ECO:0000256" key="2">
    <source>
        <dbReference type="ARBA" id="ARBA00022723"/>
    </source>
</evidence>
<evidence type="ECO:0000259" key="8">
    <source>
        <dbReference type="SMART" id="SM00906"/>
    </source>
</evidence>
<organism evidence="9 10">
    <name type="scientific">Colletotrichum plurivorum</name>
    <dbReference type="NCBI Taxonomy" id="2175906"/>
    <lineage>
        <taxon>Eukaryota</taxon>
        <taxon>Fungi</taxon>
        <taxon>Dikarya</taxon>
        <taxon>Ascomycota</taxon>
        <taxon>Pezizomycotina</taxon>
        <taxon>Sordariomycetes</taxon>
        <taxon>Hypocreomycetidae</taxon>
        <taxon>Glomerellales</taxon>
        <taxon>Glomerellaceae</taxon>
        <taxon>Colletotrichum</taxon>
        <taxon>Colletotrichum orchidearum species complex</taxon>
    </lineage>
</organism>
<keyword evidence="6" id="KW-0804">Transcription</keyword>
<dbReference type="EMBL" id="WIGO01000459">
    <property type="protein sequence ID" value="KAF6811596.1"/>
    <property type="molecule type" value="Genomic_DNA"/>
</dbReference>
<dbReference type="CDD" id="cd12148">
    <property type="entry name" value="fungal_TF_MHR"/>
    <property type="match status" value="1"/>
</dbReference>
<dbReference type="GO" id="GO:0045944">
    <property type="term" value="P:positive regulation of transcription by RNA polymerase II"/>
    <property type="evidence" value="ECO:0007669"/>
    <property type="project" value="TreeGrafter"/>
</dbReference>
<dbReference type="AlphaFoldDB" id="A0A8H6JFD8"/>
<dbReference type="PANTHER" id="PTHR47782:SF1">
    <property type="entry name" value="PYRIMIDINE PATHWAY REGULATORY PROTEIN 1"/>
    <property type="match status" value="1"/>
</dbReference>
<keyword evidence="2" id="KW-0479">Metal-binding</keyword>
<comment type="subcellular location">
    <subcellularLocation>
        <location evidence="1">Nucleus</location>
    </subcellularLocation>
</comment>
<keyword evidence="10" id="KW-1185">Reference proteome</keyword>
<evidence type="ECO:0000256" key="7">
    <source>
        <dbReference type="ARBA" id="ARBA00023242"/>
    </source>
</evidence>
<sequence length="479" mass="53621">MHPIYPILDEMTTLGKLERLQLGYDNDACSQFQVFMVLAIGAKLLSQRHRVRLPSESYCRTALQYFHQLNIGDSVQGLQCLLLLQIYTIHCPHMRLNLWYLNYHCLSVTIDLGLQKDLGSNSGVSHAEQELRTRIFWVVITLDRKIAIMMGRPIGLRDEACDLRLPKSTGTESGVEIPHDESRANATITFSAHIFRLTRLKTEYKYVANSVVRSVPSFAYPEIVDMAEWQQDLVARIDQWIENIPSTQLKEQRYLHLIACTLGLGLKMAALRPSIANPVWTPGSAGKCQEAAQSVLELYHHLYRENSLICSWEAMHSITMALVTMLCSARVSTGLCNPAKVACTLDIGLCLLSICGEHWSAAKRCRDILENIGRPFVKNLKDLSGGVPSAEVNQEVPSIATQASRIVSDQATGPTMEDSTLRMGEDALVTGYNAANGILDGWLMPEMTTGDIELETDADFTDTLWRHWFDDVVTTYPTS</sequence>
<dbReference type="GO" id="GO:0005634">
    <property type="term" value="C:nucleus"/>
    <property type="evidence" value="ECO:0007669"/>
    <property type="project" value="UniProtKB-SubCell"/>
</dbReference>
<dbReference type="InterPro" id="IPR052202">
    <property type="entry name" value="Yeast_MetPath_Reg"/>
</dbReference>
<evidence type="ECO:0000313" key="10">
    <source>
        <dbReference type="Proteomes" id="UP000654918"/>
    </source>
</evidence>
<accession>A0A8H6JFD8</accession>
<keyword evidence="3" id="KW-0862">Zinc</keyword>
<proteinExistence type="predicted"/>
<evidence type="ECO:0000256" key="6">
    <source>
        <dbReference type="ARBA" id="ARBA00023163"/>
    </source>
</evidence>
<gene>
    <name evidence="9" type="ORF">CPLU01_15080</name>
</gene>
<evidence type="ECO:0000256" key="3">
    <source>
        <dbReference type="ARBA" id="ARBA00022833"/>
    </source>
</evidence>
<protein>
    <submittedName>
        <fullName evidence="9">Protein STB5-like protein 2</fullName>
    </submittedName>
</protein>
<keyword evidence="5" id="KW-0238">DNA-binding</keyword>
<dbReference type="GO" id="GO:0043565">
    <property type="term" value="F:sequence-specific DNA binding"/>
    <property type="evidence" value="ECO:0007669"/>
    <property type="project" value="TreeGrafter"/>
</dbReference>
<feature type="domain" description="Xylanolytic transcriptional activator regulatory" evidence="8">
    <location>
        <begin position="98"/>
        <end position="172"/>
    </location>
</feature>
<evidence type="ECO:0000256" key="4">
    <source>
        <dbReference type="ARBA" id="ARBA00023015"/>
    </source>
</evidence>
<name>A0A8H6JFD8_9PEZI</name>
<dbReference type="Pfam" id="PF04082">
    <property type="entry name" value="Fungal_trans"/>
    <property type="match status" value="1"/>
</dbReference>
<dbReference type="GO" id="GO:0008270">
    <property type="term" value="F:zinc ion binding"/>
    <property type="evidence" value="ECO:0007669"/>
    <property type="project" value="InterPro"/>
</dbReference>
<dbReference type="Proteomes" id="UP000654918">
    <property type="component" value="Unassembled WGS sequence"/>
</dbReference>
<dbReference type="SMART" id="SM00906">
    <property type="entry name" value="Fungal_trans"/>
    <property type="match status" value="1"/>
</dbReference>
<keyword evidence="7" id="KW-0539">Nucleus</keyword>
<dbReference type="InterPro" id="IPR007219">
    <property type="entry name" value="XnlR_reg_dom"/>
</dbReference>
<evidence type="ECO:0000313" key="9">
    <source>
        <dbReference type="EMBL" id="KAF6811596.1"/>
    </source>
</evidence>
<evidence type="ECO:0000256" key="5">
    <source>
        <dbReference type="ARBA" id="ARBA00023125"/>
    </source>
</evidence>
<evidence type="ECO:0000256" key="1">
    <source>
        <dbReference type="ARBA" id="ARBA00004123"/>
    </source>
</evidence>
<comment type="caution">
    <text evidence="9">The sequence shown here is derived from an EMBL/GenBank/DDBJ whole genome shotgun (WGS) entry which is preliminary data.</text>
</comment>
<dbReference type="PANTHER" id="PTHR47782">
    <property type="entry name" value="ZN(II)2CYS6 TRANSCRIPTION FACTOR (EUROFUNG)-RELATED"/>
    <property type="match status" value="1"/>
</dbReference>
<keyword evidence="4" id="KW-0805">Transcription regulation</keyword>